<sequence>MWARSGYYEKNYQKIKLKFNVFYTRTVTHNRDLTAEIFTRY</sequence>
<comment type="caution">
    <text evidence="1">The sequence shown here is derived from an EMBL/GenBank/DDBJ whole genome shotgun (WGS) entry which is preliminary data.</text>
</comment>
<name>N8ZSW0_9GAMM</name>
<evidence type="ECO:0000313" key="1">
    <source>
        <dbReference type="EMBL" id="ENV34838.1"/>
    </source>
</evidence>
<dbReference type="EMBL" id="APPN01000051">
    <property type="protein sequence ID" value="ENV34838.1"/>
    <property type="molecule type" value="Genomic_DNA"/>
</dbReference>
<protein>
    <submittedName>
        <fullName evidence="1">Uncharacterized protein</fullName>
    </submittedName>
</protein>
<keyword evidence="2" id="KW-1185">Reference proteome</keyword>
<evidence type="ECO:0000313" key="2">
    <source>
        <dbReference type="Proteomes" id="UP000013117"/>
    </source>
</evidence>
<organism evidence="1 2">
    <name type="scientific">Acinetobacter gerneri DSM 14967 = CIP 107464 = MTCC 9824</name>
    <dbReference type="NCBI Taxonomy" id="1120926"/>
    <lineage>
        <taxon>Bacteria</taxon>
        <taxon>Pseudomonadati</taxon>
        <taxon>Pseudomonadota</taxon>
        <taxon>Gammaproteobacteria</taxon>
        <taxon>Moraxellales</taxon>
        <taxon>Moraxellaceae</taxon>
        <taxon>Acinetobacter</taxon>
    </lineage>
</organism>
<accession>N8ZSW0</accession>
<proteinExistence type="predicted"/>
<dbReference type="STRING" id="202952.GCA_000747725_02352"/>
<reference evidence="1 2" key="1">
    <citation type="submission" date="2013-02" db="EMBL/GenBank/DDBJ databases">
        <title>The Genome Sequence of Acinetobacter gerneri CIP 107464.</title>
        <authorList>
            <consortium name="The Broad Institute Genome Sequencing Platform"/>
            <consortium name="The Broad Institute Genome Sequencing Center for Infectious Disease"/>
            <person name="Cerqueira G."/>
            <person name="Feldgarden M."/>
            <person name="Courvalin P."/>
            <person name="Perichon B."/>
            <person name="Grillot-Courvalin C."/>
            <person name="Clermont D."/>
            <person name="Rocha E."/>
            <person name="Yoon E.-J."/>
            <person name="Nemec A."/>
            <person name="Walker B."/>
            <person name="Young S.K."/>
            <person name="Zeng Q."/>
            <person name="Gargeya S."/>
            <person name="Fitzgerald M."/>
            <person name="Haas B."/>
            <person name="Abouelleil A."/>
            <person name="Alvarado L."/>
            <person name="Arachchi H.M."/>
            <person name="Berlin A.M."/>
            <person name="Chapman S.B."/>
            <person name="Dewar J."/>
            <person name="Goldberg J."/>
            <person name="Griggs A."/>
            <person name="Gujja S."/>
            <person name="Hansen M."/>
            <person name="Howarth C."/>
            <person name="Imamovic A."/>
            <person name="Larimer J."/>
            <person name="McCowan C."/>
            <person name="Murphy C."/>
            <person name="Neiman D."/>
            <person name="Pearson M."/>
            <person name="Priest M."/>
            <person name="Roberts A."/>
            <person name="Saif S."/>
            <person name="Shea T."/>
            <person name="Sisk P."/>
            <person name="Sykes S."/>
            <person name="Wortman J."/>
            <person name="Nusbaum C."/>
            <person name="Birren B."/>
        </authorList>
    </citation>
    <scope>NUCLEOTIDE SEQUENCE [LARGE SCALE GENOMIC DNA]</scope>
    <source>
        <strain evidence="1 2">CIP 107464</strain>
    </source>
</reference>
<dbReference type="HOGENOM" id="CLU_3264244_0_0_6"/>
<dbReference type="AlphaFoldDB" id="N8ZSW0"/>
<gene>
    <name evidence="1" type="ORF">F960_00803</name>
</gene>
<dbReference type="Proteomes" id="UP000013117">
    <property type="component" value="Unassembled WGS sequence"/>
</dbReference>